<evidence type="ECO:0000313" key="3">
    <source>
        <dbReference type="Proteomes" id="UP001164726"/>
    </source>
</evidence>
<dbReference type="KEGG" id="fhl:OE105_01110"/>
<dbReference type="Proteomes" id="UP001164726">
    <property type="component" value="Chromosome"/>
</dbReference>
<dbReference type="InterPro" id="IPR010981">
    <property type="entry name" value="SinR/SinI_dimer_dom"/>
</dbReference>
<gene>
    <name evidence="2" type="ORF">OE105_01110</name>
</gene>
<dbReference type="GO" id="GO:0046983">
    <property type="term" value="F:protein dimerization activity"/>
    <property type="evidence" value="ECO:0007669"/>
    <property type="project" value="InterPro"/>
</dbReference>
<proteinExistence type="predicted"/>
<name>A0A9E8LZV3_9BACI</name>
<dbReference type="InterPro" id="IPR036281">
    <property type="entry name" value="SinR/SinI_dimer_dom_sf"/>
</dbReference>
<dbReference type="AlphaFoldDB" id="A0A9E8LZV3"/>
<organism evidence="2 3">
    <name type="scientific">Fervidibacillus halotolerans</name>
    <dbReference type="NCBI Taxonomy" id="2980027"/>
    <lineage>
        <taxon>Bacteria</taxon>
        <taxon>Bacillati</taxon>
        <taxon>Bacillota</taxon>
        <taxon>Bacilli</taxon>
        <taxon>Bacillales</taxon>
        <taxon>Bacillaceae</taxon>
        <taxon>Fervidibacillus</taxon>
    </lineage>
</organism>
<dbReference type="SUPFAM" id="SSF47406">
    <property type="entry name" value="SinR repressor dimerisation domain-like"/>
    <property type="match status" value="1"/>
</dbReference>
<sequence>MKKETEDSKRRYLSDDYRLTELRGKINMGGIHVRYVELNDEIDLEWVELILEALQIGLTKEEILNFFKSANDS</sequence>
<dbReference type="GO" id="GO:0006355">
    <property type="term" value="P:regulation of DNA-templated transcription"/>
    <property type="evidence" value="ECO:0007669"/>
    <property type="project" value="InterPro"/>
</dbReference>
<accession>A0A9E8LZV3</accession>
<dbReference type="RefSeq" id="WP_275420907.1">
    <property type="nucleotide sequence ID" value="NZ_CP106877.1"/>
</dbReference>
<reference evidence="2" key="1">
    <citation type="submission" date="2022-09" db="EMBL/GenBank/DDBJ databases">
        <title>Complete Genomes of Fervidibacillus albus and Fervidibacillus halotolerans isolated from tidal flat sediments.</title>
        <authorList>
            <person name="Kwon K.K."/>
            <person name="Yang S.-H."/>
            <person name="Park M.J."/>
            <person name="Oh H.-M."/>
        </authorList>
    </citation>
    <scope>NUCLEOTIDE SEQUENCE</scope>
    <source>
        <strain evidence="2">MEBiC13594</strain>
    </source>
</reference>
<keyword evidence="3" id="KW-1185">Reference proteome</keyword>
<evidence type="ECO:0000259" key="1">
    <source>
        <dbReference type="PROSITE" id="PS51500"/>
    </source>
</evidence>
<feature type="domain" description="Sin" evidence="1">
    <location>
        <begin position="33"/>
        <end position="71"/>
    </location>
</feature>
<evidence type="ECO:0000313" key="2">
    <source>
        <dbReference type="EMBL" id="WAA12775.1"/>
    </source>
</evidence>
<dbReference type="EMBL" id="CP106877">
    <property type="protein sequence ID" value="WAA12775.1"/>
    <property type="molecule type" value="Genomic_DNA"/>
</dbReference>
<dbReference type="PROSITE" id="PS51500">
    <property type="entry name" value="SIN"/>
    <property type="match status" value="1"/>
</dbReference>
<dbReference type="Pfam" id="PF08671">
    <property type="entry name" value="SinI"/>
    <property type="match status" value="1"/>
</dbReference>
<protein>
    <submittedName>
        <fullName evidence="2">Anti-repressor SinI family protein</fullName>
    </submittedName>
</protein>